<evidence type="ECO:0000313" key="5">
    <source>
        <dbReference type="Proteomes" id="UP000663829"/>
    </source>
</evidence>
<comment type="caution">
    <text evidence="3">The sequence shown here is derived from an EMBL/GenBank/DDBJ whole genome shotgun (WGS) entry which is preliminary data.</text>
</comment>
<dbReference type="Proteomes" id="UP000681722">
    <property type="component" value="Unassembled WGS sequence"/>
</dbReference>
<sequence>MLKLIVIWLIFMVIFTLGDNLKSDTVRKQQQEQQQLFSGGGTLLSSEYQEKLNSFYGNPKQKWKLIYKATRDGFNAEDFHRLCDDKGPTISIAESKDGGYLFGGFTTQSWTSVTGYKKDEKAFLFTLTNPFKIAPTKFLIASGAAVESAVFHSEYTGPSFGDAELVIGDRSNLSITTHWNFPEVYVDTTGKDDKLFTGSGNSFIVKEIEVYKCLNCNDDDNDSTTDPNHCDVNADGQQELFKGTTVLSPEYQKKLNEFYDNPKQKWDLCYKATIDGFGVKTFHQKCDNKGPTMTIIQSSDGDGYLFGGFTNVPWTSSSGYKTDPKAFLFTLHNPHHIPAAKLLVSENGVNSAVYHSSFYGPSFGRGDIRTGENSNLTVIPSTNFPQIYLDTTKIGDILFTGISDDIKIKDIEVYKFLNLNDAEVSKERSSFTPRVNCSDTENINYTLVYYMSNPTYVQKTWATKTFTYRTKCFNTTLRFEMQNKPGHTFIDNISVKNARNNEELLINGDFENTNNHKLGWNYGSAVQYIKNTNGCEPTYCYNLNADSVYWFSQTFHTEPNRLINIKFDIKWSTVGPDILTAVTIYP</sequence>
<feature type="domain" description="TLDc" evidence="2">
    <location>
        <begin position="42"/>
        <end position="214"/>
    </location>
</feature>
<gene>
    <name evidence="3" type="ORF">GPM918_LOCUS11161</name>
    <name evidence="4" type="ORF">SRO942_LOCUS11160</name>
</gene>
<evidence type="ECO:0000313" key="4">
    <source>
        <dbReference type="EMBL" id="CAF3725315.1"/>
    </source>
</evidence>
<dbReference type="EMBL" id="CAJOBC010002284">
    <property type="protein sequence ID" value="CAF3725315.1"/>
    <property type="molecule type" value="Genomic_DNA"/>
</dbReference>
<feature type="chain" id="PRO_5036224098" description="TLDc domain-containing protein" evidence="1">
    <location>
        <begin position="19"/>
        <end position="586"/>
    </location>
</feature>
<dbReference type="EMBL" id="CAJNOQ010002285">
    <property type="protein sequence ID" value="CAF0949553.1"/>
    <property type="molecule type" value="Genomic_DNA"/>
</dbReference>
<dbReference type="PROSITE" id="PS51886">
    <property type="entry name" value="TLDC"/>
    <property type="match status" value="2"/>
</dbReference>
<dbReference type="Proteomes" id="UP000663829">
    <property type="component" value="Unassembled WGS sequence"/>
</dbReference>
<evidence type="ECO:0000256" key="1">
    <source>
        <dbReference type="SAM" id="SignalP"/>
    </source>
</evidence>
<name>A0A814CV34_9BILA</name>
<reference evidence="3" key="1">
    <citation type="submission" date="2021-02" db="EMBL/GenBank/DDBJ databases">
        <authorList>
            <person name="Nowell W R."/>
        </authorList>
    </citation>
    <scope>NUCLEOTIDE SEQUENCE</scope>
</reference>
<dbReference type="PANTHER" id="PTHR23354">
    <property type="entry name" value="NUCLEOLAR PROTEIN 7/ESTROGEN RECEPTOR COACTIVATOR-RELATED"/>
    <property type="match status" value="1"/>
</dbReference>
<protein>
    <recommendedName>
        <fullName evidence="2">TLDc domain-containing protein</fullName>
    </recommendedName>
</protein>
<dbReference type="AlphaFoldDB" id="A0A814CV34"/>
<keyword evidence="1" id="KW-0732">Signal</keyword>
<dbReference type="Pfam" id="PF07534">
    <property type="entry name" value="TLD"/>
    <property type="match status" value="2"/>
</dbReference>
<dbReference type="InterPro" id="IPR006571">
    <property type="entry name" value="TLDc_dom"/>
</dbReference>
<evidence type="ECO:0000259" key="2">
    <source>
        <dbReference type="PROSITE" id="PS51886"/>
    </source>
</evidence>
<organism evidence="3 5">
    <name type="scientific">Didymodactylos carnosus</name>
    <dbReference type="NCBI Taxonomy" id="1234261"/>
    <lineage>
        <taxon>Eukaryota</taxon>
        <taxon>Metazoa</taxon>
        <taxon>Spiralia</taxon>
        <taxon>Gnathifera</taxon>
        <taxon>Rotifera</taxon>
        <taxon>Eurotatoria</taxon>
        <taxon>Bdelloidea</taxon>
        <taxon>Philodinida</taxon>
        <taxon>Philodinidae</taxon>
        <taxon>Didymodactylos</taxon>
    </lineage>
</organism>
<dbReference type="SMART" id="SM00584">
    <property type="entry name" value="TLDc"/>
    <property type="match status" value="1"/>
</dbReference>
<feature type="signal peptide" evidence="1">
    <location>
        <begin position="1"/>
        <end position="18"/>
    </location>
</feature>
<feature type="domain" description="TLDc" evidence="2">
    <location>
        <begin position="239"/>
        <end position="417"/>
    </location>
</feature>
<evidence type="ECO:0000313" key="3">
    <source>
        <dbReference type="EMBL" id="CAF0949553.1"/>
    </source>
</evidence>
<dbReference type="OrthoDB" id="5983009at2759"/>
<accession>A0A814CV34</accession>
<keyword evidence="5" id="KW-1185">Reference proteome</keyword>
<dbReference type="Gene3D" id="2.60.120.260">
    <property type="entry name" value="Galactose-binding domain-like"/>
    <property type="match status" value="1"/>
</dbReference>
<proteinExistence type="predicted"/>